<accession>A0A2T9YU67</accession>
<evidence type="ECO:0000313" key="1">
    <source>
        <dbReference type="EMBL" id="PVU95883.1"/>
    </source>
</evidence>
<proteinExistence type="predicted"/>
<reference evidence="1 2" key="1">
    <citation type="journal article" date="2018" name="MBio">
        <title>Comparative Genomics Reveals the Core Gene Toolbox for the Fungus-Insect Symbiosis.</title>
        <authorList>
            <person name="Wang Y."/>
            <person name="Stata M."/>
            <person name="Wang W."/>
            <person name="Stajich J.E."/>
            <person name="White M.M."/>
            <person name="Moncalvo J.M."/>
        </authorList>
    </citation>
    <scope>NUCLEOTIDE SEQUENCE [LARGE SCALE GENOMIC DNA]</scope>
    <source>
        <strain evidence="1 2">SWE-8-4</strain>
    </source>
</reference>
<dbReference type="OrthoDB" id="3067660at2759"/>
<gene>
    <name evidence="1" type="ORF">BB561_001537</name>
</gene>
<dbReference type="EMBL" id="MBFR01000045">
    <property type="protein sequence ID" value="PVU95883.1"/>
    <property type="molecule type" value="Genomic_DNA"/>
</dbReference>
<dbReference type="AlphaFoldDB" id="A0A2T9YU67"/>
<sequence>MESKHIFTTRMQLRSNWEDIKIALKATHNNKATGVDGISSKLFDISDVQAKLIQMVADKSLRAIENPESKIFQMAILKNLDSQYDMLLLRYRSST</sequence>
<organism evidence="1 2">
    <name type="scientific">Smittium simulii</name>
    <dbReference type="NCBI Taxonomy" id="133385"/>
    <lineage>
        <taxon>Eukaryota</taxon>
        <taxon>Fungi</taxon>
        <taxon>Fungi incertae sedis</taxon>
        <taxon>Zoopagomycota</taxon>
        <taxon>Kickxellomycotina</taxon>
        <taxon>Harpellomycetes</taxon>
        <taxon>Harpellales</taxon>
        <taxon>Legeriomycetaceae</taxon>
        <taxon>Smittium</taxon>
    </lineage>
</organism>
<comment type="caution">
    <text evidence="1">The sequence shown here is derived from an EMBL/GenBank/DDBJ whole genome shotgun (WGS) entry which is preliminary data.</text>
</comment>
<dbReference type="Proteomes" id="UP000245383">
    <property type="component" value="Unassembled WGS sequence"/>
</dbReference>
<protein>
    <submittedName>
        <fullName evidence="1">Uncharacterized protein</fullName>
    </submittedName>
</protein>
<name>A0A2T9YU67_9FUNG</name>
<keyword evidence="2" id="KW-1185">Reference proteome</keyword>
<evidence type="ECO:0000313" key="2">
    <source>
        <dbReference type="Proteomes" id="UP000245383"/>
    </source>
</evidence>